<dbReference type="InterPro" id="IPR010656">
    <property type="entry name" value="DctM"/>
</dbReference>
<name>A0A645BE60_9ZZZZ</name>
<gene>
    <name evidence="3" type="ORF">SDC9_110508</name>
</gene>
<dbReference type="PANTHER" id="PTHR43849:SF2">
    <property type="entry name" value="BLL3936 PROTEIN"/>
    <property type="match status" value="1"/>
</dbReference>
<accession>A0A645BE60</accession>
<evidence type="ECO:0000313" key="3">
    <source>
        <dbReference type="EMBL" id="MPM63627.1"/>
    </source>
</evidence>
<protein>
    <recommendedName>
        <fullName evidence="2">TRAP C4-dicarboxylate transport system permease DctM subunit domain-containing protein</fullName>
    </recommendedName>
</protein>
<keyword evidence="1" id="KW-1133">Transmembrane helix</keyword>
<dbReference type="PANTHER" id="PTHR43849">
    <property type="entry name" value="BLL3936 PROTEIN"/>
    <property type="match status" value="1"/>
</dbReference>
<evidence type="ECO:0000259" key="2">
    <source>
        <dbReference type="Pfam" id="PF06808"/>
    </source>
</evidence>
<comment type="caution">
    <text evidence="3">The sequence shown here is derived from an EMBL/GenBank/DDBJ whole genome shotgun (WGS) entry which is preliminary data.</text>
</comment>
<feature type="transmembrane region" description="Helical" evidence="1">
    <location>
        <begin position="189"/>
        <end position="216"/>
    </location>
</feature>
<proteinExistence type="predicted"/>
<sequence length="231" mass="23422">MRDTAGVVAILCGLGLVTQAVTVTGLGARITTILVNSVGGSTVGLVLVAMVVTIILGCGMTTPIAYSLVAIFVAPALVEVGFPVLAAHMFLFFFAIKSGSTPPVAVVAAVAAGIAQADFWKTAIQGTIFGVASYLVAFGYLVNPALLFMGSPLFIAQSCVTAIIGVLAMAGGVQGWMFTRCTLLDRIMLIVGSFCMILAGTVTDIVGIVLVGAALLSSYGKAKKLKAAAGT</sequence>
<reference evidence="3" key="1">
    <citation type="submission" date="2019-08" db="EMBL/GenBank/DDBJ databases">
        <authorList>
            <person name="Kucharzyk K."/>
            <person name="Murdoch R.W."/>
            <person name="Higgins S."/>
            <person name="Loffler F."/>
        </authorList>
    </citation>
    <scope>NUCLEOTIDE SEQUENCE</scope>
</reference>
<feature type="transmembrane region" description="Helical" evidence="1">
    <location>
        <begin position="154"/>
        <end position="177"/>
    </location>
</feature>
<dbReference type="EMBL" id="VSSQ01019523">
    <property type="protein sequence ID" value="MPM63627.1"/>
    <property type="molecule type" value="Genomic_DNA"/>
</dbReference>
<dbReference type="Pfam" id="PF06808">
    <property type="entry name" value="DctM"/>
    <property type="match status" value="1"/>
</dbReference>
<feature type="domain" description="TRAP C4-dicarboxylate transport system permease DctM subunit" evidence="2">
    <location>
        <begin position="4"/>
        <end position="149"/>
    </location>
</feature>
<feature type="transmembrane region" description="Helical" evidence="1">
    <location>
        <begin position="30"/>
        <end position="56"/>
    </location>
</feature>
<organism evidence="3">
    <name type="scientific">bioreactor metagenome</name>
    <dbReference type="NCBI Taxonomy" id="1076179"/>
    <lineage>
        <taxon>unclassified sequences</taxon>
        <taxon>metagenomes</taxon>
        <taxon>ecological metagenomes</taxon>
    </lineage>
</organism>
<evidence type="ECO:0000256" key="1">
    <source>
        <dbReference type="SAM" id="Phobius"/>
    </source>
</evidence>
<feature type="transmembrane region" description="Helical" evidence="1">
    <location>
        <begin position="102"/>
        <end position="120"/>
    </location>
</feature>
<dbReference type="AlphaFoldDB" id="A0A645BE60"/>
<keyword evidence="1" id="KW-0472">Membrane</keyword>
<feature type="transmembrane region" description="Helical" evidence="1">
    <location>
        <begin position="127"/>
        <end position="148"/>
    </location>
</feature>
<feature type="transmembrane region" description="Helical" evidence="1">
    <location>
        <begin position="68"/>
        <end position="96"/>
    </location>
</feature>
<keyword evidence="1" id="KW-0812">Transmembrane</keyword>